<sequence length="242" mass="27300">MGELIEDEAQRAARLLDAQAKAVELFEAVERRGLLAPGVRETQASDAVRDLAAELFGVDRYWHKRIVRAGENTLRPYRENPPDRVIAEDDIVFVDFGPIFEEFEADFGRTFVLGDDPVKLRLRDSLPVVWQAGREYFEAHPDVTGAELYEHVTKLAAEAGWEFGGAHSGHLVGQFPHETIDGERIESYIAPGSDRPMRRPDRNGQTSHWILEVHLVDRERRIGGFFEELLDLGHERSGGGSD</sequence>
<reference evidence="2 3" key="1">
    <citation type="submission" date="2023-06" db="EMBL/GenBank/DDBJ databases">
        <authorList>
            <person name="Oyuntsetseg B."/>
            <person name="Kim S.B."/>
        </authorList>
    </citation>
    <scope>NUCLEOTIDE SEQUENCE [LARGE SCALE GENOMIC DNA]</scope>
    <source>
        <strain evidence="2 3">2-15</strain>
    </source>
</reference>
<organism evidence="2 3">
    <name type="scientific">Amycolatopsis carbonis</name>
    <dbReference type="NCBI Taxonomy" id="715471"/>
    <lineage>
        <taxon>Bacteria</taxon>
        <taxon>Bacillati</taxon>
        <taxon>Actinomycetota</taxon>
        <taxon>Actinomycetes</taxon>
        <taxon>Pseudonocardiales</taxon>
        <taxon>Pseudonocardiaceae</taxon>
        <taxon>Amycolatopsis</taxon>
    </lineage>
</organism>
<dbReference type="RefSeq" id="WP_285966152.1">
    <property type="nucleotide sequence ID" value="NZ_CP127294.1"/>
</dbReference>
<dbReference type="Gene3D" id="3.90.230.10">
    <property type="entry name" value="Creatinase/methionine aminopeptidase superfamily"/>
    <property type="match status" value="1"/>
</dbReference>
<accession>A0A9Y2I7V2</accession>
<gene>
    <name evidence="2" type="ORF">QRX50_28095</name>
</gene>
<dbReference type="CDD" id="cd01066">
    <property type="entry name" value="APP_MetAP"/>
    <property type="match status" value="1"/>
</dbReference>
<dbReference type="Pfam" id="PF00557">
    <property type="entry name" value="Peptidase_M24"/>
    <property type="match status" value="1"/>
</dbReference>
<evidence type="ECO:0000313" key="3">
    <source>
        <dbReference type="Proteomes" id="UP001236014"/>
    </source>
</evidence>
<keyword evidence="3" id="KW-1185">Reference proteome</keyword>
<dbReference type="SUPFAM" id="SSF55920">
    <property type="entry name" value="Creatinase/aminopeptidase"/>
    <property type="match status" value="1"/>
</dbReference>
<evidence type="ECO:0000313" key="2">
    <source>
        <dbReference type="EMBL" id="WIX75380.1"/>
    </source>
</evidence>
<protein>
    <submittedName>
        <fullName evidence="2">M24 family metallopeptidase</fullName>
    </submittedName>
</protein>
<dbReference type="InterPro" id="IPR000994">
    <property type="entry name" value="Pept_M24"/>
</dbReference>
<evidence type="ECO:0000259" key="1">
    <source>
        <dbReference type="Pfam" id="PF00557"/>
    </source>
</evidence>
<name>A0A9Y2I7V2_9PSEU</name>
<proteinExistence type="predicted"/>
<dbReference type="EMBL" id="CP127294">
    <property type="protein sequence ID" value="WIX75380.1"/>
    <property type="molecule type" value="Genomic_DNA"/>
</dbReference>
<dbReference type="InterPro" id="IPR050659">
    <property type="entry name" value="Peptidase_M24B"/>
</dbReference>
<dbReference type="InterPro" id="IPR036005">
    <property type="entry name" value="Creatinase/aminopeptidase-like"/>
</dbReference>
<feature type="domain" description="Peptidase M24" evidence="1">
    <location>
        <begin position="16"/>
        <end position="198"/>
    </location>
</feature>
<dbReference type="KEGG" id="acab:QRX50_28095"/>
<dbReference type="PANTHER" id="PTHR46112:SF2">
    <property type="entry name" value="XAA-PRO AMINOPEPTIDASE P-RELATED"/>
    <property type="match status" value="1"/>
</dbReference>
<dbReference type="PANTHER" id="PTHR46112">
    <property type="entry name" value="AMINOPEPTIDASE"/>
    <property type="match status" value="1"/>
</dbReference>
<dbReference type="Proteomes" id="UP001236014">
    <property type="component" value="Chromosome"/>
</dbReference>
<dbReference type="AlphaFoldDB" id="A0A9Y2I7V2"/>